<dbReference type="InterPro" id="IPR036873">
    <property type="entry name" value="Rhodanese-like_dom_sf"/>
</dbReference>
<dbReference type="Gene3D" id="3.40.250.10">
    <property type="entry name" value="Rhodanese-like domain"/>
    <property type="match status" value="1"/>
</dbReference>
<dbReference type="Proteomes" id="UP000292957">
    <property type="component" value="Unassembled WGS sequence"/>
</dbReference>
<dbReference type="SUPFAM" id="SSF54001">
    <property type="entry name" value="Cysteine proteinases"/>
    <property type="match status" value="1"/>
</dbReference>
<feature type="compositionally biased region" description="Low complexity" evidence="8">
    <location>
        <begin position="203"/>
        <end position="219"/>
    </location>
</feature>
<feature type="domain" description="USP" evidence="10">
    <location>
        <begin position="844"/>
        <end position="1199"/>
    </location>
</feature>
<dbReference type="GO" id="GO:0006508">
    <property type="term" value="P:proteolysis"/>
    <property type="evidence" value="ECO:0007669"/>
    <property type="project" value="UniProtKB-KW"/>
</dbReference>
<evidence type="ECO:0000256" key="7">
    <source>
        <dbReference type="ARBA" id="ARBA00022807"/>
    </source>
</evidence>
<dbReference type="InterPro" id="IPR050185">
    <property type="entry name" value="Ub_carboxyl-term_hydrolase"/>
</dbReference>
<dbReference type="InterPro" id="IPR001763">
    <property type="entry name" value="Rhodanese-like_dom"/>
</dbReference>
<sequence length="1201" mass="130323">MPGIAVLSPTSPTNFSPKANAMQNGASYHRDTIAEIKAGAKELTQGARGASAARLLASARSQMRLAATQEIEGDLKGALSAYTKAASLIQIFMDSPEFKAESQPGRKGVLFKDFLDFQQTDGRDMIVKTQAVEMKLAELEKSASQSSHGEDDSESAVVMTGGGSIADRMRSLKNAGMAVSTTKRISREIPTSPAPPLSPPMSPTAARPPSLLSLQMLSPPTAPPSAFSRSLDSPTVSAPSPHVLVPTSSFGPPSPSSSTSSSPQMSAPTLQDFTTNFPSIDELEEMEGMKIPPNPTGASSSGARSSSRKPSISHANGVPPIFHPKPFPSLPMDMGPRPSSTPIPPTIDTFQSRPSSPMRIPVSPTVPRKPSYLSMNTTMSSSYSSNLSTSVPRSPVIPATPVAEKAELPFKTLFPQTLHEWRDKPNFKILLLDVRTREEFEREHIKASAVVCIEPSILQRDNVNGSTIEDALSISPRDESVLFANRDKFDLVAIYDDASENMGDAHSPVSVLFKAIYETAFRKILKNMPMLLVGGFQAWKREYGEEETLSGSSASGARPIHGLANGISPSLVNGTGVPGTPPTEPKSLGLGHMRAPAESSTASTIISPVPSAPTMDFGAIPLGRARSGTESAVDPNAHRPWIPSGVRSPAEPAPGSPRLGMDSVGPLPPMDKRLSRRPAMSRSGSNSVSYPATYTPMIPENMTMQHVSPSLVNGNSSIQYPQITRHISPQVTGSSFSPTSAGVNGLSLPPQASINPSPLSRRRSDYIDQSQEALNGLANRTPIDYPELSAQHILRPPPIAASSTLDKRPRISNYFAQAQTGPRPPTIPSDYPVTYWSDTQIGTSGLKNLGNTCYMNSTIQCLSATVPFSRFFTDGRWKSAVNMVNPMGTKGVLALAFANILRDMWQGEGGTLSPVTFRRSICSHAPQFSGSEQHDSQEFLSFLLDGLHEDLNRILQKRNIESTPEREAELEKLPTQIASEQEWQIYRMRDDSLIVDFFQGQYRNRMECLTCHKTSTTYNTFMYLTLPIPTGRASKVTLQQCIDAFVKEEVMEKSDAWNCPHCKALRKATKQLSLSRLPPVLLIHLKRFSAKGPFTDKIETFVEFPLKGLDLTNYMPPPLPPGAIGVPPLSPDDPRCQLPPYRYDLYAVTNHFGTLSTGHYTAFIASRGGWLYCDDSRVTPADAKDVVGKPAYILFYKRTKA</sequence>
<evidence type="ECO:0000256" key="6">
    <source>
        <dbReference type="ARBA" id="ARBA00022801"/>
    </source>
</evidence>
<evidence type="ECO:0000256" key="5">
    <source>
        <dbReference type="ARBA" id="ARBA00022786"/>
    </source>
</evidence>
<dbReference type="AlphaFoldDB" id="A0A4Q9N212"/>
<dbReference type="PROSITE" id="PS00972">
    <property type="entry name" value="USP_1"/>
    <property type="match status" value="1"/>
</dbReference>
<gene>
    <name evidence="11" type="ORF">BD311DRAFT_346449</name>
</gene>
<dbReference type="InterPro" id="IPR001394">
    <property type="entry name" value="Peptidase_C19_UCH"/>
</dbReference>
<dbReference type="PANTHER" id="PTHR21646:SF95">
    <property type="entry name" value="UBIQUITIN CARBOXYL-TERMINAL HYDROLASE 4-RELATED"/>
    <property type="match status" value="1"/>
</dbReference>
<organism evidence="11">
    <name type="scientific">Dichomitus squalens</name>
    <dbReference type="NCBI Taxonomy" id="114155"/>
    <lineage>
        <taxon>Eukaryota</taxon>
        <taxon>Fungi</taxon>
        <taxon>Dikarya</taxon>
        <taxon>Basidiomycota</taxon>
        <taxon>Agaricomycotina</taxon>
        <taxon>Agaricomycetes</taxon>
        <taxon>Polyporales</taxon>
        <taxon>Polyporaceae</taxon>
        <taxon>Dichomitus</taxon>
    </lineage>
</organism>
<name>A0A4Q9N212_9APHY</name>
<dbReference type="EMBL" id="ML143389">
    <property type="protein sequence ID" value="TBU34195.1"/>
    <property type="molecule type" value="Genomic_DNA"/>
</dbReference>
<dbReference type="InterPro" id="IPR028889">
    <property type="entry name" value="USP"/>
</dbReference>
<reference evidence="11" key="1">
    <citation type="submission" date="2019-01" db="EMBL/GenBank/DDBJ databases">
        <title>Draft genome sequences of three monokaryotic isolates of the white-rot basidiomycete fungus Dichomitus squalens.</title>
        <authorList>
            <consortium name="DOE Joint Genome Institute"/>
            <person name="Lopez S.C."/>
            <person name="Andreopoulos B."/>
            <person name="Pangilinan J."/>
            <person name="Lipzen A."/>
            <person name="Riley R."/>
            <person name="Ahrendt S."/>
            <person name="Ng V."/>
            <person name="Barry K."/>
            <person name="Daum C."/>
            <person name="Grigoriev I.V."/>
            <person name="Hilden K.S."/>
            <person name="Makela M.R."/>
            <person name="de Vries R.P."/>
        </authorList>
    </citation>
    <scope>NUCLEOTIDE SEQUENCE [LARGE SCALE GENOMIC DNA]</scope>
    <source>
        <strain evidence="11">OM18370.1</strain>
    </source>
</reference>
<evidence type="ECO:0000259" key="10">
    <source>
        <dbReference type="PROSITE" id="PS50235"/>
    </source>
</evidence>
<dbReference type="PROSITE" id="PS50206">
    <property type="entry name" value="RHODANESE_3"/>
    <property type="match status" value="1"/>
</dbReference>
<comment type="catalytic activity">
    <reaction evidence="1">
        <text>Thiol-dependent hydrolysis of ester, thioester, amide, peptide and isopeptide bonds formed by the C-terminal Gly of ubiquitin (a 76-residue protein attached to proteins as an intracellular targeting signal).</text>
        <dbReference type="EC" id="3.4.19.12"/>
    </reaction>
</comment>
<evidence type="ECO:0000256" key="2">
    <source>
        <dbReference type="ARBA" id="ARBA00009085"/>
    </source>
</evidence>
<evidence type="ECO:0000256" key="4">
    <source>
        <dbReference type="ARBA" id="ARBA00022670"/>
    </source>
</evidence>
<dbReference type="PANTHER" id="PTHR21646">
    <property type="entry name" value="UBIQUITIN CARBOXYL-TERMINAL HYDROLASE"/>
    <property type="match status" value="1"/>
</dbReference>
<evidence type="ECO:0000313" key="11">
    <source>
        <dbReference type="EMBL" id="TBU34195.1"/>
    </source>
</evidence>
<feature type="region of interest" description="Disordered" evidence="8">
    <location>
        <begin position="626"/>
        <end position="688"/>
    </location>
</feature>
<protein>
    <recommendedName>
        <fullName evidence="3">ubiquitinyl hydrolase 1</fullName>
        <ecNumber evidence="3">3.4.19.12</ecNumber>
    </recommendedName>
</protein>
<dbReference type="InterPro" id="IPR038765">
    <property type="entry name" value="Papain-like_cys_pep_sf"/>
</dbReference>
<dbReference type="SMART" id="SM00450">
    <property type="entry name" value="RHOD"/>
    <property type="match status" value="1"/>
</dbReference>
<dbReference type="InterPro" id="IPR018200">
    <property type="entry name" value="USP_CS"/>
</dbReference>
<proteinExistence type="inferred from homology"/>
<keyword evidence="4" id="KW-0645">Protease</keyword>
<dbReference type="Gene3D" id="3.90.70.10">
    <property type="entry name" value="Cysteine proteinases"/>
    <property type="match status" value="1"/>
</dbReference>
<feature type="compositionally biased region" description="Low complexity" evidence="8">
    <location>
        <begin position="246"/>
        <end position="269"/>
    </location>
</feature>
<dbReference type="SUPFAM" id="SSF52821">
    <property type="entry name" value="Rhodanese/Cell cycle control phosphatase"/>
    <property type="match status" value="1"/>
</dbReference>
<keyword evidence="7" id="KW-0788">Thiol protease</keyword>
<evidence type="ECO:0000256" key="1">
    <source>
        <dbReference type="ARBA" id="ARBA00000707"/>
    </source>
</evidence>
<dbReference type="OrthoDB" id="292964at2759"/>
<dbReference type="GO" id="GO:0016579">
    <property type="term" value="P:protein deubiquitination"/>
    <property type="evidence" value="ECO:0007669"/>
    <property type="project" value="InterPro"/>
</dbReference>
<evidence type="ECO:0000256" key="3">
    <source>
        <dbReference type="ARBA" id="ARBA00012759"/>
    </source>
</evidence>
<feature type="compositionally biased region" description="Polar residues" evidence="8">
    <location>
        <begin position="227"/>
        <end position="238"/>
    </location>
</feature>
<dbReference type="Pfam" id="PF00443">
    <property type="entry name" value="UCH"/>
    <property type="match status" value="1"/>
</dbReference>
<feature type="region of interest" description="Disordered" evidence="8">
    <location>
        <begin position="569"/>
        <end position="593"/>
    </location>
</feature>
<dbReference type="EC" id="3.4.19.12" evidence="3"/>
<dbReference type="Pfam" id="PF00581">
    <property type="entry name" value="Rhodanese"/>
    <property type="match status" value="1"/>
</dbReference>
<feature type="compositionally biased region" description="Pro residues" evidence="8">
    <location>
        <begin position="192"/>
        <end position="202"/>
    </location>
</feature>
<feature type="region of interest" description="Disordered" evidence="8">
    <location>
        <begin position="176"/>
        <end position="273"/>
    </location>
</feature>
<comment type="similarity">
    <text evidence="2">Belongs to the peptidase C19 family.</text>
</comment>
<keyword evidence="5" id="KW-0833">Ubl conjugation pathway</keyword>
<feature type="region of interest" description="Disordered" evidence="8">
    <location>
        <begin position="288"/>
        <end position="321"/>
    </location>
</feature>
<accession>A0A4Q9N212</accession>
<evidence type="ECO:0000259" key="9">
    <source>
        <dbReference type="PROSITE" id="PS50206"/>
    </source>
</evidence>
<keyword evidence="6" id="KW-0378">Hydrolase</keyword>
<evidence type="ECO:0000256" key="8">
    <source>
        <dbReference type="SAM" id="MobiDB-lite"/>
    </source>
</evidence>
<dbReference type="PROSITE" id="PS50235">
    <property type="entry name" value="USP_3"/>
    <property type="match status" value="1"/>
</dbReference>
<feature type="domain" description="Rhodanese" evidence="9">
    <location>
        <begin position="425"/>
        <end position="548"/>
    </location>
</feature>
<feature type="region of interest" description="Disordered" evidence="8">
    <location>
        <begin position="139"/>
        <end position="158"/>
    </location>
</feature>
<dbReference type="GO" id="GO:0004843">
    <property type="term" value="F:cysteine-type deubiquitinase activity"/>
    <property type="evidence" value="ECO:0007669"/>
    <property type="project" value="UniProtKB-EC"/>
</dbReference>
<dbReference type="PROSITE" id="PS00973">
    <property type="entry name" value="USP_2"/>
    <property type="match status" value="1"/>
</dbReference>
<dbReference type="CDD" id="cd02674">
    <property type="entry name" value="Peptidase_C19R"/>
    <property type="match status" value="1"/>
</dbReference>
<feature type="region of interest" description="Disordered" evidence="8">
    <location>
        <begin position="349"/>
        <end position="372"/>
    </location>
</feature>